<dbReference type="Pfam" id="PF11123">
    <property type="entry name" value="DNA_Packaging_2"/>
    <property type="match status" value="1"/>
</dbReference>
<accession>A0A6J5RP46</accession>
<dbReference type="EMBL" id="LR797095">
    <property type="protein sequence ID" value="CAB4186415.1"/>
    <property type="molecule type" value="Genomic_DNA"/>
</dbReference>
<protein>
    <submittedName>
        <fullName evidence="6">Uncharacterized protein</fullName>
    </submittedName>
</protein>
<sequence>MLQVLRDGRETIAPDGSTKMIMATAADFNAVRNFLKDNGINAVKTVDSPLNDLVSEMSMRGLKFRPKQDIKEAI</sequence>
<evidence type="ECO:0000313" key="3">
    <source>
        <dbReference type="EMBL" id="CAB4177290.1"/>
    </source>
</evidence>
<organism evidence="6">
    <name type="scientific">uncultured Caudovirales phage</name>
    <dbReference type="NCBI Taxonomy" id="2100421"/>
    <lineage>
        <taxon>Viruses</taxon>
        <taxon>Duplodnaviria</taxon>
        <taxon>Heunggongvirae</taxon>
        <taxon>Uroviricota</taxon>
        <taxon>Caudoviricetes</taxon>
        <taxon>Peduoviridae</taxon>
        <taxon>Maltschvirus</taxon>
        <taxon>Maltschvirus maltsch</taxon>
    </lineage>
</organism>
<evidence type="ECO:0000313" key="7">
    <source>
        <dbReference type="EMBL" id="CAB4212902.1"/>
    </source>
</evidence>
<evidence type="ECO:0000313" key="6">
    <source>
        <dbReference type="EMBL" id="CAB4198879.1"/>
    </source>
</evidence>
<dbReference type="EMBL" id="LR796949">
    <property type="protein sequence ID" value="CAB4177290.1"/>
    <property type="molecule type" value="Genomic_DNA"/>
</dbReference>
<dbReference type="EMBL" id="LR796449">
    <property type="protein sequence ID" value="CAB4145324.1"/>
    <property type="molecule type" value="Genomic_DNA"/>
</dbReference>
<dbReference type="EMBL" id="LR796856">
    <property type="protein sequence ID" value="CAB4170316.1"/>
    <property type="molecule type" value="Genomic_DNA"/>
</dbReference>
<dbReference type="EMBL" id="LR797028">
    <property type="protein sequence ID" value="CAB4183256.1"/>
    <property type="molecule type" value="Genomic_DNA"/>
</dbReference>
<evidence type="ECO:0000313" key="1">
    <source>
        <dbReference type="EMBL" id="CAB4145324.1"/>
    </source>
</evidence>
<dbReference type="InterPro" id="IPR024345">
    <property type="entry name" value="DNA_matur_Phage_T7-like"/>
</dbReference>
<evidence type="ECO:0000313" key="2">
    <source>
        <dbReference type="EMBL" id="CAB4170316.1"/>
    </source>
</evidence>
<proteinExistence type="predicted"/>
<evidence type="ECO:0000313" key="5">
    <source>
        <dbReference type="EMBL" id="CAB4186415.1"/>
    </source>
</evidence>
<dbReference type="EMBL" id="LR797387">
    <property type="protein sequence ID" value="CAB4212902.1"/>
    <property type="molecule type" value="Genomic_DNA"/>
</dbReference>
<name>A0A6J5RP46_9CAUD</name>
<gene>
    <name evidence="4" type="ORF">UFOVP1088_48</name>
    <name evidence="5" type="ORF">UFOVP1149_15</name>
    <name evidence="6" type="ORF">UFOVP1330_2</name>
    <name evidence="7" type="ORF">UFOVP1441_47</name>
    <name evidence="1" type="ORF">UFOVP486_3</name>
    <name evidence="2" type="ORF">UFOVP911_35</name>
    <name evidence="3" type="ORF">UFOVP997_17</name>
</gene>
<reference evidence="6" key="1">
    <citation type="submission" date="2020-05" db="EMBL/GenBank/DDBJ databases">
        <authorList>
            <person name="Chiriac C."/>
            <person name="Salcher M."/>
            <person name="Ghai R."/>
            <person name="Kavagutti S V."/>
        </authorList>
    </citation>
    <scope>NUCLEOTIDE SEQUENCE</scope>
</reference>
<dbReference type="EMBL" id="LR797275">
    <property type="protein sequence ID" value="CAB4198879.1"/>
    <property type="molecule type" value="Genomic_DNA"/>
</dbReference>
<evidence type="ECO:0000313" key="4">
    <source>
        <dbReference type="EMBL" id="CAB4183256.1"/>
    </source>
</evidence>